<dbReference type="InterPro" id="IPR029063">
    <property type="entry name" value="SAM-dependent_MTases_sf"/>
</dbReference>
<name>A0A6I2GG65_9LACT</name>
<dbReference type="RefSeq" id="WP_153832023.1">
    <property type="nucleotide sequence ID" value="NZ_WJQS01000001.1"/>
</dbReference>
<feature type="domain" description="Methyltransferase small" evidence="1">
    <location>
        <begin position="47"/>
        <end position="138"/>
    </location>
</feature>
<dbReference type="InterPro" id="IPR007848">
    <property type="entry name" value="Small_mtfrase_dom"/>
</dbReference>
<dbReference type="EMBL" id="WJQS01000001">
    <property type="protein sequence ID" value="MRI84319.1"/>
    <property type="molecule type" value="Genomic_DNA"/>
</dbReference>
<proteinExistence type="predicted"/>
<evidence type="ECO:0000313" key="4">
    <source>
        <dbReference type="Proteomes" id="UP000430975"/>
    </source>
</evidence>
<organism evidence="2 4">
    <name type="scientific">Fundicoccus ignavus</name>
    <dbReference type="NCBI Taxonomy" id="2664442"/>
    <lineage>
        <taxon>Bacteria</taxon>
        <taxon>Bacillati</taxon>
        <taxon>Bacillota</taxon>
        <taxon>Bacilli</taxon>
        <taxon>Lactobacillales</taxon>
        <taxon>Aerococcaceae</taxon>
        <taxon>Fundicoccus</taxon>
    </lineage>
</organism>
<reference evidence="2 4" key="2">
    <citation type="submission" date="2019-11" db="EMBL/GenBank/DDBJ databases">
        <title>Characterisation of Fundicoccus ignavus gen. nov. sp. nov., a novel genus of the family Aerococcaceae isolated from bulk tank milk.</title>
        <authorList>
            <person name="Siebert A."/>
            <person name="Huptas C."/>
            <person name="Wenning M."/>
            <person name="Scherer S."/>
            <person name="Doll E.V."/>
        </authorList>
    </citation>
    <scope>NUCLEOTIDE SEQUENCE [LARGE SCALE GENOMIC DNA]</scope>
    <source>
        <strain evidence="2 4">WS4759</strain>
    </source>
</reference>
<dbReference type="GO" id="GO:0008168">
    <property type="term" value="F:methyltransferase activity"/>
    <property type="evidence" value="ECO:0007669"/>
    <property type="project" value="UniProtKB-KW"/>
</dbReference>
<gene>
    <name evidence="3" type="ORF">GF867_05040</name>
    <name evidence="2" type="ORF">GIY09_00180</name>
</gene>
<dbReference type="PANTHER" id="PTHR47739">
    <property type="entry name" value="TRNA1(VAL) (ADENINE(37)-N6)-METHYLTRANSFERASE"/>
    <property type="match status" value="1"/>
</dbReference>
<accession>A0A6I2GG65</accession>
<evidence type="ECO:0000313" key="3">
    <source>
        <dbReference type="EMBL" id="MRJ46932.1"/>
    </source>
</evidence>
<dbReference type="Gene3D" id="3.40.50.150">
    <property type="entry name" value="Vaccinia Virus protein VP39"/>
    <property type="match status" value="1"/>
</dbReference>
<dbReference type="Pfam" id="PF05175">
    <property type="entry name" value="MTS"/>
    <property type="match status" value="1"/>
</dbReference>
<protein>
    <submittedName>
        <fullName evidence="2">Methyltransferase</fullName>
    </submittedName>
</protein>
<dbReference type="Proteomes" id="UP000430975">
    <property type="component" value="Unassembled WGS sequence"/>
</dbReference>
<keyword evidence="4" id="KW-1185">Reference proteome</keyword>
<keyword evidence="2" id="KW-0808">Transferase</keyword>
<evidence type="ECO:0000313" key="2">
    <source>
        <dbReference type="EMBL" id="MRI84319.1"/>
    </source>
</evidence>
<dbReference type="Proteomes" id="UP000440066">
    <property type="component" value="Unassembled WGS sequence"/>
</dbReference>
<comment type="caution">
    <text evidence="2">The sequence shown here is derived from an EMBL/GenBank/DDBJ whole genome shotgun (WGS) entry which is preliminary data.</text>
</comment>
<dbReference type="InterPro" id="IPR050210">
    <property type="entry name" value="tRNA_Adenine-N(6)_MTase"/>
</dbReference>
<dbReference type="PANTHER" id="PTHR47739:SF1">
    <property type="entry name" value="TRNA1(VAL) (ADENINE(37)-N6)-METHYLTRANSFERASE"/>
    <property type="match status" value="1"/>
</dbReference>
<dbReference type="SUPFAM" id="SSF53335">
    <property type="entry name" value="S-adenosyl-L-methionine-dependent methyltransferases"/>
    <property type="match status" value="1"/>
</dbReference>
<keyword evidence="2" id="KW-0489">Methyltransferase</keyword>
<dbReference type="EMBL" id="WJQT01000005">
    <property type="protein sequence ID" value="MRJ46932.1"/>
    <property type="molecule type" value="Genomic_DNA"/>
</dbReference>
<reference evidence="3 5" key="1">
    <citation type="submission" date="2019-11" db="EMBL/GenBank/DDBJ databases">
        <title>Characterisation of Fundicoccus ignavus gen. nov. sp. nov., a novel genus of the family Aerococcaceae from bulk tank milk.</title>
        <authorList>
            <person name="Siebert A."/>
            <person name="Huptas C."/>
            <person name="Wenning M."/>
            <person name="Scherer S."/>
            <person name="Doll E.V."/>
        </authorList>
    </citation>
    <scope>NUCLEOTIDE SEQUENCE [LARGE SCALE GENOMIC DNA]</scope>
    <source>
        <strain evidence="3 5">DSM 109652</strain>
    </source>
</reference>
<sequence length="251" mass="29156">MLNDSFAQLVHPNERVDTFIREDLKIIQSPDYFAFSVDAILLADFITLPERRAFRYIDFCTGNGVVPLLLSYRTTRPLVGVELQSELVDMARRSVQLNQLTDQIEIMEADINDLTKPKQLFDIISCNPPYFAVDRTKDQHRLTSHAMARHEVTLTLDQWIYKASVLIREKGKLYFVHRPDRLDDITETLLKHQFSIHRIRFVHPKVSQNANAILVEAIYRGGRQGVKIEPPIIVHTEENEYTEEMQAIYFG</sequence>
<dbReference type="AlphaFoldDB" id="A0A6I2GG65"/>
<dbReference type="GO" id="GO:0032259">
    <property type="term" value="P:methylation"/>
    <property type="evidence" value="ECO:0007669"/>
    <property type="project" value="UniProtKB-KW"/>
</dbReference>
<evidence type="ECO:0000259" key="1">
    <source>
        <dbReference type="Pfam" id="PF05175"/>
    </source>
</evidence>
<evidence type="ECO:0000313" key="5">
    <source>
        <dbReference type="Proteomes" id="UP000440066"/>
    </source>
</evidence>